<dbReference type="PANTHER" id="PTHR32191">
    <property type="entry name" value="TETRASPANIN-8-RELATED"/>
    <property type="match status" value="1"/>
</dbReference>
<feature type="transmembrane region" description="Helical" evidence="6">
    <location>
        <begin position="89"/>
        <end position="115"/>
    </location>
</feature>
<comment type="similarity">
    <text evidence="2">Belongs to the tetraspanin (TM4SF) family.</text>
</comment>
<dbReference type="Proteomes" id="UP001172457">
    <property type="component" value="Chromosome 3"/>
</dbReference>
<keyword evidence="8" id="KW-1185">Reference proteome</keyword>
<keyword evidence="4 6" id="KW-1133">Transmembrane helix</keyword>
<dbReference type="Pfam" id="PF00335">
    <property type="entry name" value="Tetraspanin"/>
    <property type="match status" value="1"/>
</dbReference>
<evidence type="ECO:0000256" key="4">
    <source>
        <dbReference type="ARBA" id="ARBA00022989"/>
    </source>
</evidence>
<comment type="subcellular location">
    <subcellularLocation>
        <location evidence="1">Membrane</location>
        <topology evidence="1">Multi-pass membrane protein</topology>
    </subcellularLocation>
</comment>
<dbReference type="InterPro" id="IPR018499">
    <property type="entry name" value="Tetraspanin/Peripherin"/>
</dbReference>
<organism evidence="7 8">
    <name type="scientific">Centaurea solstitialis</name>
    <name type="common">yellow star-thistle</name>
    <dbReference type="NCBI Taxonomy" id="347529"/>
    <lineage>
        <taxon>Eukaryota</taxon>
        <taxon>Viridiplantae</taxon>
        <taxon>Streptophyta</taxon>
        <taxon>Embryophyta</taxon>
        <taxon>Tracheophyta</taxon>
        <taxon>Spermatophyta</taxon>
        <taxon>Magnoliopsida</taxon>
        <taxon>eudicotyledons</taxon>
        <taxon>Gunneridae</taxon>
        <taxon>Pentapetalae</taxon>
        <taxon>asterids</taxon>
        <taxon>campanulids</taxon>
        <taxon>Asterales</taxon>
        <taxon>Asteraceae</taxon>
        <taxon>Carduoideae</taxon>
        <taxon>Cardueae</taxon>
        <taxon>Centaureinae</taxon>
        <taxon>Centaurea</taxon>
    </lineage>
</organism>
<accession>A0AA38TIX1</accession>
<dbReference type="AlphaFoldDB" id="A0AA38TIX1"/>
<evidence type="ECO:0000256" key="3">
    <source>
        <dbReference type="ARBA" id="ARBA00022692"/>
    </source>
</evidence>
<dbReference type="GO" id="GO:0009734">
    <property type="term" value="P:auxin-activated signaling pathway"/>
    <property type="evidence" value="ECO:0007669"/>
    <property type="project" value="InterPro"/>
</dbReference>
<keyword evidence="3 6" id="KW-0812">Transmembrane</keyword>
<reference evidence="7" key="1">
    <citation type="submission" date="2023-03" db="EMBL/GenBank/DDBJ databases">
        <title>Chromosome-scale reference genome and RAD-based genetic map of yellow starthistle (Centaurea solstitialis) reveal putative structural variation and QTLs associated with invader traits.</title>
        <authorList>
            <person name="Reatini B."/>
            <person name="Cang F.A."/>
            <person name="Jiang Q."/>
            <person name="Mckibben M.T.W."/>
            <person name="Barker M.S."/>
            <person name="Rieseberg L.H."/>
            <person name="Dlugosch K.M."/>
        </authorList>
    </citation>
    <scope>NUCLEOTIDE SEQUENCE</scope>
    <source>
        <strain evidence="7">CAN-66</strain>
        <tissue evidence="7">Leaf</tissue>
    </source>
</reference>
<dbReference type="InterPro" id="IPR044991">
    <property type="entry name" value="TET_plant"/>
</dbReference>
<gene>
    <name evidence="7" type="ORF">OSB04_012437</name>
</gene>
<feature type="transmembrane region" description="Helical" evidence="6">
    <location>
        <begin position="241"/>
        <end position="265"/>
    </location>
</feature>
<keyword evidence="5 6" id="KW-0472">Membrane</keyword>
<feature type="transmembrane region" description="Helical" evidence="6">
    <location>
        <begin position="23"/>
        <end position="46"/>
    </location>
</feature>
<dbReference type="EMBL" id="JARYMX010000003">
    <property type="protein sequence ID" value="KAJ9557823.1"/>
    <property type="molecule type" value="Genomic_DNA"/>
</dbReference>
<proteinExistence type="inferred from homology"/>
<feature type="transmembrane region" description="Helical" evidence="6">
    <location>
        <begin position="66"/>
        <end position="83"/>
    </location>
</feature>
<evidence type="ECO:0000313" key="7">
    <source>
        <dbReference type="EMBL" id="KAJ9557823.1"/>
    </source>
</evidence>
<name>A0AA38TIX1_9ASTR</name>
<comment type="caution">
    <text evidence="7">The sequence shown here is derived from an EMBL/GenBank/DDBJ whole genome shotgun (WGS) entry which is preliminary data.</text>
</comment>
<evidence type="ECO:0000256" key="5">
    <source>
        <dbReference type="ARBA" id="ARBA00023136"/>
    </source>
</evidence>
<dbReference type="GO" id="GO:0016020">
    <property type="term" value="C:membrane"/>
    <property type="evidence" value="ECO:0007669"/>
    <property type="project" value="UniProtKB-SubCell"/>
</dbReference>
<sequence length="273" mass="31238">MAENAAQVVAQNKEPEPTSIKRIMFPLTTLSFLLSFPILFCIVWLLYVRECNCEHLLQLSKLQHGVVFGLILLFVISNSVVFFRSRFLMMGLIVVMVPLIVILTIGLALVGAYTVESRMIPGSPSWLKMMVDNDDNWFRIETCIYNTRTCQDLATQSFMFKSYDFATSKLSPIESGCCIPPTICDMEYLNATYWIKKTQVFDGLDGPYEIDCDKWQNDATKLCYECYACRKGFINTLRQKWYKLGVFLVVITILLIACHLLLFVASMQERNGS</sequence>
<evidence type="ECO:0000256" key="2">
    <source>
        <dbReference type="ARBA" id="ARBA00006840"/>
    </source>
</evidence>
<evidence type="ECO:0000313" key="8">
    <source>
        <dbReference type="Proteomes" id="UP001172457"/>
    </source>
</evidence>
<evidence type="ECO:0000256" key="6">
    <source>
        <dbReference type="SAM" id="Phobius"/>
    </source>
</evidence>
<protein>
    <recommendedName>
        <fullName evidence="9">Tetraspanin</fullName>
    </recommendedName>
</protein>
<evidence type="ECO:0008006" key="9">
    <source>
        <dbReference type="Google" id="ProtNLM"/>
    </source>
</evidence>
<evidence type="ECO:0000256" key="1">
    <source>
        <dbReference type="ARBA" id="ARBA00004141"/>
    </source>
</evidence>